<reference evidence="1 2" key="1">
    <citation type="submission" date="2017-03" db="EMBL/GenBank/DDBJ databases">
        <title>Genome analysis of strain PAMC 26510.</title>
        <authorList>
            <person name="Oh H.-M."/>
            <person name="Yang J.-A."/>
        </authorList>
    </citation>
    <scope>NUCLEOTIDE SEQUENCE [LARGE SCALE GENOMIC DNA]</scope>
    <source>
        <strain evidence="1 2">PAMC 26510</strain>
    </source>
</reference>
<dbReference type="EMBL" id="NBTY01000100">
    <property type="protein sequence ID" value="OTP73233.1"/>
    <property type="molecule type" value="Genomic_DNA"/>
</dbReference>
<evidence type="ECO:0000313" key="2">
    <source>
        <dbReference type="Proteomes" id="UP000194546"/>
    </source>
</evidence>
<dbReference type="Proteomes" id="UP000194546">
    <property type="component" value="Unassembled WGS sequence"/>
</dbReference>
<evidence type="ECO:0000313" key="1">
    <source>
        <dbReference type="EMBL" id="OTP73233.1"/>
    </source>
</evidence>
<sequence length="13" mass="1477">MFRAGKREVAAQL</sequence>
<proteinExistence type="predicted"/>
<keyword evidence="1" id="KW-0687">Ribonucleoprotein</keyword>
<comment type="caution">
    <text evidence="1">The sequence shown here is derived from an EMBL/GenBank/DDBJ whole genome shotgun (WGS) entry which is preliminary data.</text>
</comment>
<organism evidence="1 2">
    <name type="scientific">Caballeronia sordidicola</name>
    <name type="common">Burkholderia sordidicola</name>
    <dbReference type="NCBI Taxonomy" id="196367"/>
    <lineage>
        <taxon>Bacteria</taxon>
        <taxon>Pseudomonadati</taxon>
        <taxon>Pseudomonadota</taxon>
        <taxon>Betaproteobacteria</taxon>
        <taxon>Burkholderiales</taxon>
        <taxon>Burkholderiaceae</taxon>
        <taxon>Caballeronia</taxon>
    </lineage>
</organism>
<dbReference type="GO" id="GO:0005840">
    <property type="term" value="C:ribosome"/>
    <property type="evidence" value="ECO:0007669"/>
    <property type="project" value="UniProtKB-KW"/>
</dbReference>
<keyword evidence="1" id="KW-0689">Ribosomal protein</keyword>
<protein>
    <submittedName>
        <fullName evidence="1">SSU ribosomal protein S1p</fullName>
    </submittedName>
</protein>
<gene>
    <name evidence="1" type="ORF">PAMC26510_18350</name>
</gene>
<name>A0A242MPR0_CABSO</name>
<accession>A0A242MPR0</accession>